<organism evidence="6 7">
    <name type="scientific">Amycolatopsis australiensis</name>
    <dbReference type="NCBI Taxonomy" id="546364"/>
    <lineage>
        <taxon>Bacteria</taxon>
        <taxon>Bacillati</taxon>
        <taxon>Actinomycetota</taxon>
        <taxon>Actinomycetes</taxon>
        <taxon>Pseudonocardiales</taxon>
        <taxon>Pseudonocardiaceae</taxon>
        <taxon>Amycolatopsis</taxon>
    </lineage>
</organism>
<gene>
    <name evidence="6" type="ORF">SAMN04489730_6775</name>
</gene>
<dbReference type="PANTHER" id="PTHR34298:SF2">
    <property type="entry name" value="SEGREGATION AND CONDENSATION PROTEIN B"/>
    <property type="match status" value="1"/>
</dbReference>
<dbReference type="STRING" id="546364.SAMN04489730_6775"/>
<evidence type="ECO:0000256" key="1">
    <source>
        <dbReference type="ARBA" id="ARBA00022490"/>
    </source>
</evidence>
<keyword evidence="3" id="KW-0159">Chromosome partition</keyword>
<evidence type="ECO:0000313" key="7">
    <source>
        <dbReference type="Proteomes" id="UP000182740"/>
    </source>
</evidence>
<keyword evidence="4" id="KW-0131">Cell cycle</keyword>
<proteinExistence type="predicted"/>
<dbReference type="SUPFAM" id="SSF46785">
    <property type="entry name" value="Winged helix' DNA-binding domain"/>
    <property type="match status" value="2"/>
</dbReference>
<dbReference type="Proteomes" id="UP000182740">
    <property type="component" value="Unassembled WGS sequence"/>
</dbReference>
<feature type="compositionally biased region" description="Low complexity" evidence="5">
    <location>
        <begin position="8"/>
        <end position="26"/>
    </location>
</feature>
<dbReference type="AlphaFoldDB" id="A0A1K1SU20"/>
<keyword evidence="7" id="KW-1185">Reference proteome</keyword>
<evidence type="ECO:0000256" key="3">
    <source>
        <dbReference type="ARBA" id="ARBA00022829"/>
    </source>
</evidence>
<keyword evidence="2" id="KW-0132">Cell division</keyword>
<dbReference type="EMBL" id="FPJG01000006">
    <property type="protein sequence ID" value="SFW87811.1"/>
    <property type="molecule type" value="Genomic_DNA"/>
</dbReference>
<evidence type="ECO:0000256" key="4">
    <source>
        <dbReference type="ARBA" id="ARBA00023306"/>
    </source>
</evidence>
<dbReference type="Gene3D" id="1.10.10.10">
    <property type="entry name" value="Winged helix-like DNA-binding domain superfamily/Winged helix DNA-binding domain"/>
    <property type="match status" value="2"/>
</dbReference>
<dbReference type="InterPro" id="IPR036390">
    <property type="entry name" value="WH_DNA-bd_sf"/>
</dbReference>
<reference evidence="7" key="1">
    <citation type="submission" date="2016-11" db="EMBL/GenBank/DDBJ databases">
        <authorList>
            <person name="Varghese N."/>
            <person name="Submissions S."/>
        </authorList>
    </citation>
    <scope>NUCLEOTIDE SEQUENCE [LARGE SCALE GENOMIC DNA]</scope>
    <source>
        <strain evidence="7">DSM 44671</strain>
    </source>
</reference>
<feature type="compositionally biased region" description="Low complexity" evidence="5">
    <location>
        <begin position="74"/>
        <end position="102"/>
    </location>
</feature>
<feature type="region of interest" description="Disordered" evidence="5">
    <location>
        <begin position="58"/>
        <end position="226"/>
    </location>
</feature>
<dbReference type="InterPro" id="IPR036388">
    <property type="entry name" value="WH-like_DNA-bd_sf"/>
</dbReference>
<dbReference type="NCBIfam" id="TIGR00281">
    <property type="entry name" value="SMC-Scp complex subunit ScpB"/>
    <property type="match status" value="1"/>
</dbReference>
<dbReference type="GO" id="GO:0051304">
    <property type="term" value="P:chromosome separation"/>
    <property type="evidence" value="ECO:0007669"/>
    <property type="project" value="InterPro"/>
</dbReference>
<sequence length="408" mass="41563">MSPEDNEPVAPESPASEAAEVTEAGAADAAEVVAAGAADAAEPVSPPEPGEAAAELALDEALSGEPVTEEGEPLEPLLEAAVAEAAEPVEGGVPGEGSSVEPTVAEPAEGSSAEPTVFEPAEETGGEPAEQPAAEAEAAAPGTGAAGADEGPAEPEANPQLSPESVALAEPETAAEPDAVGELAEPDPAEPAEPGAAGEPAAAEAEPGPADPESDLVAAGDADSLPDVTSDEALEAALEALLLVVDSPASEELLADTLNQPKARIVVALRTMAQKFTERASGIDLRRVGEGWRFYTRDVYAPFVEKLLLDGQRSKLTRAALESLAVIAYRQPVTRARVAAVRGVNVDGVIRTLLARGLIEEMGTDPETTGTLYVTTELFLERLGLSSLNDLPPIAPLLPEVDTIDDIQ</sequence>
<evidence type="ECO:0000313" key="6">
    <source>
        <dbReference type="EMBL" id="SFW87811.1"/>
    </source>
</evidence>
<feature type="region of interest" description="Disordered" evidence="5">
    <location>
        <begin position="1"/>
        <end position="26"/>
    </location>
</feature>
<dbReference type="GO" id="GO:0051301">
    <property type="term" value="P:cell division"/>
    <property type="evidence" value="ECO:0007669"/>
    <property type="project" value="UniProtKB-KW"/>
</dbReference>
<feature type="compositionally biased region" description="Low complexity" evidence="5">
    <location>
        <begin position="192"/>
        <end position="208"/>
    </location>
</feature>
<protein>
    <submittedName>
        <fullName evidence="6">Segregation and condensation protein B</fullName>
    </submittedName>
</protein>
<evidence type="ECO:0000256" key="2">
    <source>
        <dbReference type="ARBA" id="ARBA00022618"/>
    </source>
</evidence>
<name>A0A1K1SU20_9PSEU</name>
<feature type="compositionally biased region" description="Low complexity" evidence="5">
    <location>
        <begin position="126"/>
        <end position="157"/>
    </location>
</feature>
<dbReference type="Pfam" id="PF04079">
    <property type="entry name" value="SMC_ScpB"/>
    <property type="match status" value="1"/>
</dbReference>
<accession>A0A1K1SU20</accession>
<dbReference type="PANTHER" id="PTHR34298">
    <property type="entry name" value="SEGREGATION AND CONDENSATION PROTEIN B"/>
    <property type="match status" value="1"/>
</dbReference>
<dbReference type="InterPro" id="IPR005234">
    <property type="entry name" value="ScpB_csome_segregation"/>
</dbReference>
<keyword evidence="1" id="KW-0963">Cytoplasm</keyword>
<evidence type="ECO:0000256" key="5">
    <source>
        <dbReference type="SAM" id="MobiDB-lite"/>
    </source>
</evidence>